<evidence type="ECO:0000313" key="1">
    <source>
        <dbReference type="EMBL" id="OJJ60193.1"/>
    </source>
</evidence>
<accession>A0A1L9TLM7</accession>
<organism evidence="1 2">
    <name type="scientific">Aspergillus sydowii CBS 593.65</name>
    <dbReference type="NCBI Taxonomy" id="1036612"/>
    <lineage>
        <taxon>Eukaryota</taxon>
        <taxon>Fungi</taxon>
        <taxon>Dikarya</taxon>
        <taxon>Ascomycota</taxon>
        <taxon>Pezizomycotina</taxon>
        <taxon>Eurotiomycetes</taxon>
        <taxon>Eurotiomycetidae</taxon>
        <taxon>Eurotiales</taxon>
        <taxon>Aspergillaceae</taxon>
        <taxon>Aspergillus</taxon>
        <taxon>Aspergillus subgen. Nidulantes</taxon>
    </lineage>
</organism>
<dbReference type="EMBL" id="KV878585">
    <property type="protein sequence ID" value="OJJ60193.1"/>
    <property type="molecule type" value="Genomic_DNA"/>
</dbReference>
<proteinExistence type="predicted"/>
<evidence type="ECO:0000313" key="2">
    <source>
        <dbReference type="Proteomes" id="UP000184356"/>
    </source>
</evidence>
<dbReference type="RefSeq" id="XP_040703999.1">
    <property type="nucleotide sequence ID" value="XM_040852816.1"/>
</dbReference>
<dbReference type="VEuPathDB" id="FungiDB:ASPSYDRAFT_932912"/>
<keyword evidence="2" id="KW-1185">Reference proteome</keyword>
<protein>
    <submittedName>
        <fullName evidence="1">Uncharacterized protein</fullName>
    </submittedName>
</protein>
<dbReference type="AlphaFoldDB" id="A0A1L9TLM7"/>
<dbReference type="GeneID" id="63768889"/>
<name>A0A1L9TLM7_9EURO</name>
<dbReference type="Proteomes" id="UP000184356">
    <property type="component" value="Unassembled WGS sequence"/>
</dbReference>
<sequence>MIFHWKDGVGGRQLLFSSWDSVPVTDYCTSQVVPTESQRQTVSCSGECASTVKCMDVSTVVFHDLSVFRSQSLPRAKWIMTGLSTFSTAQLDQHPALLDIIPVSQQRSSPDRRKVALHPPSSIFTLVADWHSRRPPGGQSKAIQACDTDTC</sequence>
<reference evidence="2" key="1">
    <citation type="journal article" date="2017" name="Genome Biol.">
        <title>Comparative genomics reveals high biological diversity and specific adaptations in the industrially and medically important fungal genus Aspergillus.</title>
        <authorList>
            <person name="de Vries R.P."/>
            <person name="Riley R."/>
            <person name="Wiebenga A."/>
            <person name="Aguilar-Osorio G."/>
            <person name="Amillis S."/>
            <person name="Uchima C.A."/>
            <person name="Anderluh G."/>
            <person name="Asadollahi M."/>
            <person name="Askin M."/>
            <person name="Barry K."/>
            <person name="Battaglia E."/>
            <person name="Bayram O."/>
            <person name="Benocci T."/>
            <person name="Braus-Stromeyer S.A."/>
            <person name="Caldana C."/>
            <person name="Canovas D."/>
            <person name="Cerqueira G.C."/>
            <person name="Chen F."/>
            <person name="Chen W."/>
            <person name="Choi C."/>
            <person name="Clum A."/>
            <person name="Dos Santos R.A."/>
            <person name="Damasio A.R."/>
            <person name="Diallinas G."/>
            <person name="Emri T."/>
            <person name="Fekete E."/>
            <person name="Flipphi M."/>
            <person name="Freyberg S."/>
            <person name="Gallo A."/>
            <person name="Gournas C."/>
            <person name="Habgood R."/>
            <person name="Hainaut M."/>
            <person name="Harispe M.L."/>
            <person name="Henrissat B."/>
            <person name="Hilden K.S."/>
            <person name="Hope R."/>
            <person name="Hossain A."/>
            <person name="Karabika E."/>
            <person name="Karaffa L."/>
            <person name="Karanyi Z."/>
            <person name="Krasevec N."/>
            <person name="Kuo A."/>
            <person name="Kusch H."/>
            <person name="LaButti K."/>
            <person name="Lagendijk E.L."/>
            <person name="Lapidus A."/>
            <person name="Levasseur A."/>
            <person name="Lindquist E."/>
            <person name="Lipzen A."/>
            <person name="Logrieco A.F."/>
            <person name="MacCabe A."/>
            <person name="Maekelae M.R."/>
            <person name="Malavazi I."/>
            <person name="Melin P."/>
            <person name="Meyer V."/>
            <person name="Mielnichuk N."/>
            <person name="Miskei M."/>
            <person name="Molnar A.P."/>
            <person name="Mule G."/>
            <person name="Ngan C.Y."/>
            <person name="Orejas M."/>
            <person name="Orosz E."/>
            <person name="Ouedraogo J.P."/>
            <person name="Overkamp K.M."/>
            <person name="Park H.-S."/>
            <person name="Perrone G."/>
            <person name="Piumi F."/>
            <person name="Punt P.J."/>
            <person name="Ram A.F."/>
            <person name="Ramon A."/>
            <person name="Rauscher S."/>
            <person name="Record E."/>
            <person name="Riano-Pachon D.M."/>
            <person name="Robert V."/>
            <person name="Roehrig J."/>
            <person name="Ruller R."/>
            <person name="Salamov A."/>
            <person name="Salih N.S."/>
            <person name="Samson R.A."/>
            <person name="Sandor E."/>
            <person name="Sanguinetti M."/>
            <person name="Schuetze T."/>
            <person name="Sepcic K."/>
            <person name="Shelest E."/>
            <person name="Sherlock G."/>
            <person name="Sophianopoulou V."/>
            <person name="Squina F.M."/>
            <person name="Sun H."/>
            <person name="Susca A."/>
            <person name="Todd R.B."/>
            <person name="Tsang A."/>
            <person name="Unkles S.E."/>
            <person name="van de Wiele N."/>
            <person name="van Rossen-Uffink D."/>
            <person name="Oliveira J.V."/>
            <person name="Vesth T.C."/>
            <person name="Visser J."/>
            <person name="Yu J.-H."/>
            <person name="Zhou M."/>
            <person name="Andersen M.R."/>
            <person name="Archer D.B."/>
            <person name="Baker S.E."/>
            <person name="Benoit I."/>
            <person name="Brakhage A.A."/>
            <person name="Braus G.H."/>
            <person name="Fischer R."/>
            <person name="Frisvad J.C."/>
            <person name="Goldman G.H."/>
            <person name="Houbraken J."/>
            <person name="Oakley B."/>
            <person name="Pocsi I."/>
            <person name="Scazzocchio C."/>
            <person name="Seiboth B."/>
            <person name="vanKuyk P.A."/>
            <person name="Wortman J."/>
            <person name="Dyer P.S."/>
            <person name="Grigoriev I.V."/>
        </authorList>
    </citation>
    <scope>NUCLEOTIDE SEQUENCE [LARGE SCALE GENOMIC DNA]</scope>
    <source>
        <strain evidence="2">CBS 593.65</strain>
    </source>
</reference>
<gene>
    <name evidence="1" type="ORF">ASPSYDRAFT_932912</name>
</gene>